<proteinExistence type="predicted"/>
<gene>
    <name evidence="4" type="ORF">IAE60_00685</name>
</gene>
<dbReference type="PANTHER" id="PTHR30543:SF21">
    <property type="entry name" value="NAD(P)H-DEPENDENT FMN REDUCTASE LOT6"/>
    <property type="match status" value="1"/>
</dbReference>
<protein>
    <submittedName>
        <fullName evidence="4">NAD(P)H-dependent oxidoreductase</fullName>
    </submittedName>
</protein>
<keyword evidence="2" id="KW-0288">FMN</keyword>
<comment type="cofactor">
    <cofactor evidence="1">
        <name>FMN</name>
        <dbReference type="ChEBI" id="CHEBI:58210"/>
    </cofactor>
</comment>
<dbReference type="PANTHER" id="PTHR30543">
    <property type="entry name" value="CHROMATE REDUCTASE"/>
    <property type="match status" value="1"/>
</dbReference>
<sequence>MQDPLHLALLYGSTREGRFCDTVADWLRAQLALRRDFTVDAIDPALLDLPHRHGGAPSADLVNLQQRIWRADTFVVVVPEYNHGYPAALKFVIDSVQAHWQAKPVAFVAYGGHSGGIRAAEQLRQVFSGLHAVPVRDGVYFTQAWDRFDTGGRPRDGDASARAARRMLDQLAWYGHALRQARTAWPYPAG</sequence>
<evidence type="ECO:0000313" key="5">
    <source>
        <dbReference type="Proteomes" id="UP000515838"/>
    </source>
</evidence>
<dbReference type="GeneID" id="81469458"/>
<dbReference type="InterPro" id="IPR029039">
    <property type="entry name" value="Flavoprotein-like_sf"/>
</dbReference>
<evidence type="ECO:0000313" key="4">
    <source>
        <dbReference type="EMBL" id="QNN77994.1"/>
    </source>
</evidence>
<dbReference type="SUPFAM" id="SSF52218">
    <property type="entry name" value="Flavoproteins"/>
    <property type="match status" value="1"/>
</dbReference>
<dbReference type="Gene3D" id="3.40.50.360">
    <property type="match status" value="1"/>
</dbReference>
<evidence type="ECO:0000259" key="3">
    <source>
        <dbReference type="Pfam" id="PF03358"/>
    </source>
</evidence>
<keyword evidence="2" id="KW-0285">Flavoprotein</keyword>
<feature type="domain" description="NADPH-dependent FMN reductase-like" evidence="3">
    <location>
        <begin position="7"/>
        <end position="145"/>
    </location>
</feature>
<evidence type="ECO:0000256" key="2">
    <source>
        <dbReference type="ARBA" id="ARBA00022643"/>
    </source>
</evidence>
<dbReference type="EMBL" id="CP060731">
    <property type="protein sequence ID" value="QNN77994.1"/>
    <property type="molecule type" value="Genomic_DNA"/>
</dbReference>
<dbReference type="GO" id="GO:0005829">
    <property type="term" value="C:cytosol"/>
    <property type="evidence" value="ECO:0007669"/>
    <property type="project" value="TreeGrafter"/>
</dbReference>
<reference evidence="4 5" key="1">
    <citation type="submission" date="2020-08" db="EMBL/GenBank/DDBJ databases">
        <title>Streptomycin Non-resistant strain, P. mexicana.</title>
        <authorList>
            <person name="Ganesh-Kumar S."/>
            <person name="Zhe T."/>
            <person name="Yu Z."/>
            <person name="Min Y."/>
        </authorList>
    </citation>
    <scope>NUCLEOTIDE SEQUENCE [LARGE SCALE GENOMIC DNA]</scope>
    <source>
        <strain evidence="4 5">GTZY2</strain>
    </source>
</reference>
<accession>A0A7G9TD19</accession>
<name>A0A7G9TD19_PSEMX</name>
<evidence type="ECO:0000256" key="1">
    <source>
        <dbReference type="ARBA" id="ARBA00001917"/>
    </source>
</evidence>
<dbReference type="InterPro" id="IPR005025">
    <property type="entry name" value="FMN_Rdtase-like_dom"/>
</dbReference>
<dbReference type="GO" id="GO:0010181">
    <property type="term" value="F:FMN binding"/>
    <property type="evidence" value="ECO:0007669"/>
    <property type="project" value="TreeGrafter"/>
</dbReference>
<dbReference type="GO" id="GO:0016491">
    <property type="term" value="F:oxidoreductase activity"/>
    <property type="evidence" value="ECO:0007669"/>
    <property type="project" value="InterPro"/>
</dbReference>
<dbReference type="AlphaFoldDB" id="A0A7G9TD19"/>
<dbReference type="Pfam" id="PF03358">
    <property type="entry name" value="FMN_red"/>
    <property type="match status" value="1"/>
</dbReference>
<dbReference type="Proteomes" id="UP000515838">
    <property type="component" value="Chromosome"/>
</dbReference>
<dbReference type="RefSeq" id="WP_187573471.1">
    <property type="nucleotide sequence ID" value="NZ_CP060731.1"/>
</dbReference>
<dbReference type="InterPro" id="IPR050712">
    <property type="entry name" value="NAD(P)H-dep_reductase"/>
</dbReference>
<organism evidence="4 5">
    <name type="scientific">Pseudoxanthomonas mexicana</name>
    <dbReference type="NCBI Taxonomy" id="128785"/>
    <lineage>
        <taxon>Bacteria</taxon>
        <taxon>Pseudomonadati</taxon>
        <taxon>Pseudomonadota</taxon>
        <taxon>Gammaproteobacteria</taxon>
        <taxon>Lysobacterales</taxon>
        <taxon>Lysobacteraceae</taxon>
        <taxon>Pseudoxanthomonas</taxon>
    </lineage>
</organism>